<dbReference type="PROSITE" id="PS50857">
    <property type="entry name" value="COX2_CUA"/>
    <property type="match status" value="1"/>
</dbReference>
<comment type="function">
    <text evidence="13">Subunits I and II form the functional core of the enzyme complex. Electrons originating in cytochrome c are transferred via heme a and Cu(A) to the binuclear center formed by heme a3 and Cu(B).</text>
</comment>
<evidence type="ECO:0000313" key="21">
    <source>
        <dbReference type="EMBL" id="GII21974.1"/>
    </source>
</evidence>
<keyword evidence="7" id="KW-0479">Metal-binding</keyword>
<accession>A0A8J3TBQ8</accession>
<dbReference type="PROSITE" id="PS00078">
    <property type="entry name" value="COX2"/>
    <property type="match status" value="1"/>
</dbReference>
<dbReference type="GO" id="GO:0042773">
    <property type="term" value="P:ATP synthesis coupled electron transport"/>
    <property type="evidence" value="ECO:0007669"/>
    <property type="project" value="TreeGrafter"/>
</dbReference>
<dbReference type="InterPro" id="IPR001505">
    <property type="entry name" value="Copper_CuA"/>
</dbReference>
<dbReference type="Pfam" id="PF00116">
    <property type="entry name" value="COX2"/>
    <property type="match status" value="1"/>
</dbReference>
<keyword evidence="5" id="KW-0679">Respiratory chain</keyword>
<feature type="transmembrane region" description="Helical" evidence="18">
    <location>
        <begin position="20"/>
        <end position="50"/>
    </location>
</feature>
<feature type="domain" description="Cytochrome oxidase subunit II copper A binding" evidence="19">
    <location>
        <begin position="145"/>
        <end position="272"/>
    </location>
</feature>
<evidence type="ECO:0000256" key="6">
    <source>
        <dbReference type="ARBA" id="ARBA00022692"/>
    </source>
</evidence>
<keyword evidence="11" id="KW-0186">Copper</keyword>
<feature type="domain" description="Cytochrome oxidase subunit II transmembrane region profile" evidence="20">
    <location>
        <begin position="47"/>
        <end position="143"/>
    </location>
</feature>
<dbReference type="SUPFAM" id="SSF49503">
    <property type="entry name" value="Cupredoxins"/>
    <property type="match status" value="1"/>
</dbReference>
<dbReference type="GO" id="GO:0004129">
    <property type="term" value="F:cytochrome-c oxidase activity"/>
    <property type="evidence" value="ECO:0007669"/>
    <property type="project" value="UniProtKB-EC"/>
</dbReference>
<dbReference type="Gene3D" id="2.60.40.420">
    <property type="entry name" value="Cupredoxins - blue copper proteins"/>
    <property type="match status" value="1"/>
</dbReference>
<evidence type="ECO:0000259" key="20">
    <source>
        <dbReference type="PROSITE" id="PS50999"/>
    </source>
</evidence>
<dbReference type="EMBL" id="BOON01000015">
    <property type="protein sequence ID" value="GII21974.1"/>
    <property type="molecule type" value="Genomic_DNA"/>
</dbReference>
<protein>
    <recommendedName>
        <fullName evidence="3">cytochrome-c oxidase</fullName>
        <ecNumber evidence="3">7.1.1.9</ecNumber>
    </recommendedName>
    <alternativeName>
        <fullName evidence="15">Cytochrome aa3 subunit 2</fullName>
    </alternativeName>
    <alternativeName>
        <fullName evidence="14">Cytochrome c oxidase polypeptide II</fullName>
    </alternativeName>
    <alternativeName>
        <fullName evidence="17">Oxidase aa(3) subunit 2</fullName>
    </alternativeName>
</protein>
<evidence type="ECO:0000256" key="4">
    <source>
        <dbReference type="ARBA" id="ARBA00022448"/>
    </source>
</evidence>
<organism evidence="21 22">
    <name type="scientific">Planosporangium mesophilum</name>
    <dbReference type="NCBI Taxonomy" id="689768"/>
    <lineage>
        <taxon>Bacteria</taxon>
        <taxon>Bacillati</taxon>
        <taxon>Actinomycetota</taxon>
        <taxon>Actinomycetes</taxon>
        <taxon>Micromonosporales</taxon>
        <taxon>Micromonosporaceae</taxon>
        <taxon>Planosporangium</taxon>
    </lineage>
</organism>
<dbReference type="GO" id="GO:0005507">
    <property type="term" value="F:copper ion binding"/>
    <property type="evidence" value="ECO:0007669"/>
    <property type="project" value="InterPro"/>
</dbReference>
<dbReference type="PRINTS" id="PR01166">
    <property type="entry name" value="CYCOXIDASEII"/>
</dbReference>
<dbReference type="NCBIfam" id="TIGR02866">
    <property type="entry name" value="CoxB"/>
    <property type="match status" value="1"/>
</dbReference>
<evidence type="ECO:0000256" key="2">
    <source>
        <dbReference type="ARBA" id="ARBA00007866"/>
    </source>
</evidence>
<dbReference type="PANTHER" id="PTHR22888">
    <property type="entry name" value="CYTOCHROME C OXIDASE, SUBUNIT II"/>
    <property type="match status" value="1"/>
</dbReference>
<comment type="subcellular location">
    <subcellularLocation>
        <location evidence="1">Membrane</location>
        <topology evidence="1">Multi-pass membrane protein</topology>
    </subcellularLocation>
</comment>
<proteinExistence type="inferred from homology"/>
<name>A0A8J3TBQ8_9ACTN</name>
<evidence type="ECO:0000256" key="17">
    <source>
        <dbReference type="ARBA" id="ARBA00050058"/>
    </source>
</evidence>
<keyword evidence="9" id="KW-0249">Electron transport</keyword>
<evidence type="ECO:0000313" key="22">
    <source>
        <dbReference type="Proteomes" id="UP000599074"/>
    </source>
</evidence>
<comment type="similarity">
    <text evidence="2">Belongs to the cytochrome c oxidase subunit 2 family.</text>
</comment>
<feature type="transmembrane region" description="Helical" evidence="18">
    <location>
        <begin position="115"/>
        <end position="133"/>
    </location>
</feature>
<dbReference type="InterPro" id="IPR011759">
    <property type="entry name" value="Cyt_c_oxidase_su2_TM_dom"/>
</dbReference>
<keyword evidence="4" id="KW-0813">Transport</keyword>
<sequence>MFARGSGAGSARARNRRGRVGARVAGLGVTALVAVMALSGCSLGSVGSAFKGFGWPEGGVSDRSHRMYDLWVGSVIAALVVGVLVWGLIFWCVIRYRKRGEELPLQVRYNLPIEFLYTVLPFLVIAVLFYYTATTQSYVDKISKNPDVKVEVVAFKWNWQFRYLDANAAGADGQAISTIGTSDYVPVLVVPTNKSILFYETSKDVIHSFWVPDLLFKRDVFPGNVENKFQVTVDKEGSYVGRCAELCGAYHSMMNFEMRAVTPEKYERFIAARKQGMSTPEALQSIGEKAFATTTTPFPYDQQQRAAS</sequence>
<evidence type="ECO:0000256" key="5">
    <source>
        <dbReference type="ARBA" id="ARBA00022660"/>
    </source>
</evidence>
<comment type="catalytic activity">
    <reaction evidence="16">
        <text>4 Fe(II)-[cytochrome c] + O2 + 8 H(+)(in) = 4 Fe(III)-[cytochrome c] + 2 H2O + 4 H(+)(out)</text>
        <dbReference type="Rhea" id="RHEA:11436"/>
        <dbReference type="Rhea" id="RHEA-COMP:10350"/>
        <dbReference type="Rhea" id="RHEA-COMP:14399"/>
        <dbReference type="ChEBI" id="CHEBI:15377"/>
        <dbReference type="ChEBI" id="CHEBI:15378"/>
        <dbReference type="ChEBI" id="CHEBI:15379"/>
        <dbReference type="ChEBI" id="CHEBI:29033"/>
        <dbReference type="ChEBI" id="CHEBI:29034"/>
        <dbReference type="EC" id="7.1.1.9"/>
    </reaction>
</comment>
<dbReference type="RefSeq" id="WP_373315470.1">
    <property type="nucleotide sequence ID" value="NZ_BOON01000015.1"/>
</dbReference>
<gene>
    <name evidence="21" type="primary">coxB</name>
    <name evidence="21" type="ORF">Pme01_15710</name>
</gene>
<dbReference type="InterPro" id="IPR014222">
    <property type="entry name" value="Cyt_c_oxidase_su2"/>
</dbReference>
<evidence type="ECO:0000256" key="18">
    <source>
        <dbReference type="SAM" id="Phobius"/>
    </source>
</evidence>
<keyword evidence="8" id="KW-1278">Translocase</keyword>
<dbReference type="InterPro" id="IPR036257">
    <property type="entry name" value="Cyt_c_oxidase_su2_TM_sf"/>
</dbReference>
<evidence type="ECO:0000256" key="12">
    <source>
        <dbReference type="ARBA" id="ARBA00023136"/>
    </source>
</evidence>
<evidence type="ECO:0000256" key="8">
    <source>
        <dbReference type="ARBA" id="ARBA00022967"/>
    </source>
</evidence>
<dbReference type="GO" id="GO:0016020">
    <property type="term" value="C:membrane"/>
    <property type="evidence" value="ECO:0007669"/>
    <property type="project" value="UniProtKB-SubCell"/>
</dbReference>
<keyword evidence="6 18" id="KW-0812">Transmembrane</keyword>
<evidence type="ECO:0000256" key="10">
    <source>
        <dbReference type="ARBA" id="ARBA00022989"/>
    </source>
</evidence>
<evidence type="ECO:0000256" key="14">
    <source>
        <dbReference type="ARBA" id="ARBA00031389"/>
    </source>
</evidence>
<dbReference type="InterPro" id="IPR002429">
    <property type="entry name" value="CcO_II-like_C"/>
</dbReference>
<reference evidence="21" key="1">
    <citation type="submission" date="2021-01" db="EMBL/GenBank/DDBJ databases">
        <title>Whole genome shotgun sequence of Planosporangium mesophilum NBRC 109066.</title>
        <authorList>
            <person name="Komaki H."/>
            <person name="Tamura T."/>
        </authorList>
    </citation>
    <scope>NUCLEOTIDE SEQUENCE</scope>
    <source>
        <strain evidence="21">NBRC 109066</strain>
    </source>
</reference>
<keyword evidence="22" id="KW-1185">Reference proteome</keyword>
<comment type="caution">
    <text evidence="21">The sequence shown here is derived from an EMBL/GenBank/DDBJ whole genome shotgun (WGS) entry which is preliminary data.</text>
</comment>
<evidence type="ECO:0000256" key="15">
    <source>
        <dbReference type="ARBA" id="ARBA00031399"/>
    </source>
</evidence>
<dbReference type="PANTHER" id="PTHR22888:SF9">
    <property type="entry name" value="CYTOCHROME C OXIDASE SUBUNIT 2"/>
    <property type="match status" value="1"/>
</dbReference>
<dbReference type="EC" id="7.1.1.9" evidence="3"/>
<dbReference type="Proteomes" id="UP000599074">
    <property type="component" value="Unassembled WGS sequence"/>
</dbReference>
<dbReference type="InterPro" id="IPR008972">
    <property type="entry name" value="Cupredoxin"/>
</dbReference>
<evidence type="ECO:0000256" key="7">
    <source>
        <dbReference type="ARBA" id="ARBA00022723"/>
    </source>
</evidence>
<evidence type="ECO:0000256" key="1">
    <source>
        <dbReference type="ARBA" id="ARBA00004141"/>
    </source>
</evidence>
<dbReference type="GO" id="GO:0016491">
    <property type="term" value="F:oxidoreductase activity"/>
    <property type="evidence" value="ECO:0007669"/>
    <property type="project" value="InterPro"/>
</dbReference>
<evidence type="ECO:0000256" key="13">
    <source>
        <dbReference type="ARBA" id="ARBA00024688"/>
    </source>
</evidence>
<keyword evidence="12 18" id="KW-0472">Membrane</keyword>
<keyword evidence="10 18" id="KW-1133">Transmembrane helix</keyword>
<dbReference type="Gene3D" id="1.10.287.90">
    <property type="match status" value="1"/>
</dbReference>
<dbReference type="AlphaFoldDB" id="A0A8J3TBQ8"/>
<evidence type="ECO:0000259" key="19">
    <source>
        <dbReference type="PROSITE" id="PS50857"/>
    </source>
</evidence>
<evidence type="ECO:0000256" key="11">
    <source>
        <dbReference type="ARBA" id="ARBA00023008"/>
    </source>
</evidence>
<dbReference type="SUPFAM" id="SSF81464">
    <property type="entry name" value="Cytochrome c oxidase subunit II-like, transmembrane region"/>
    <property type="match status" value="1"/>
</dbReference>
<evidence type="ECO:0000256" key="3">
    <source>
        <dbReference type="ARBA" id="ARBA00012949"/>
    </source>
</evidence>
<dbReference type="PROSITE" id="PS50999">
    <property type="entry name" value="COX2_TM"/>
    <property type="match status" value="1"/>
</dbReference>
<feature type="transmembrane region" description="Helical" evidence="18">
    <location>
        <begin position="70"/>
        <end position="94"/>
    </location>
</feature>
<evidence type="ECO:0000256" key="16">
    <source>
        <dbReference type="ARBA" id="ARBA00047816"/>
    </source>
</evidence>
<dbReference type="InterPro" id="IPR045187">
    <property type="entry name" value="CcO_II"/>
</dbReference>
<evidence type="ECO:0000256" key="9">
    <source>
        <dbReference type="ARBA" id="ARBA00022982"/>
    </source>
</evidence>